<dbReference type="Pfam" id="PF02926">
    <property type="entry name" value="THUMP"/>
    <property type="match status" value="1"/>
</dbReference>
<feature type="domain" description="THUMP" evidence="2">
    <location>
        <begin position="145"/>
        <end position="255"/>
    </location>
</feature>
<dbReference type="OrthoDB" id="367221at2759"/>
<dbReference type="FunFam" id="3.30.2300.10:FF:000001">
    <property type="entry name" value="THUMP domain-containing protein 1"/>
    <property type="match status" value="1"/>
</dbReference>
<dbReference type="PANTHER" id="PTHR13452">
    <property type="entry name" value="THUMP DOMAIN CONTAINING PROTEIN 1-RELATED"/>
    <property type="match status" value="1"/>
</dbReference>
<keyword evidence="1" id="KW-0694">RNA-binding</keyword>
<dbReference type="EMBL" id="CP014248">
    <property type="protein sequence ID" value="AMD22674.1"/>
    <property type="molecule type" value="Genomic_DNA"/>
</dbReference>
<dbReference type="Gene3D" id="3.30.2300.10">
    <property type="entry name" value="THUMP superfamily"/>
    <property type="match status" value="1"/>
</dbReference>
<evidence type="ECO:0000313" key="3">
    <source>
        <dbReference type="EMBL" id="AMD22674.1"/>
    </source>
</evidence>
<evidence type="ECO:0000259" key="2">
    <source>
        <dbReference type="PROSITE" id="PS51165"/>
    </source>
</evidence>
<accession>A0A0X8HWE4</accession>
<evidence type="ECO:0000313" key="4">
    <source>
        <dbReference type="Proteomes" id="UP000243052"/>
    </source>
</evidence>
<dbReference type="AlphaFoldDB" id="A0A0X8HWE4"/>
<dbReference type="InterPro" id="IPR004114">
    <property type="entry name" value="THUMP_dom"/>
</dbReference>
<dbReference type="GO" id="GO:0006400">
    <property type="term" value="P:tRNA modification"/>
    <property type="evidence" value="ECO:0007669"/>
    <property type="project" value="InterPro"/>
</dbReference>
<dbReference type="SUPFAM" id="SSF143437">
    <property type="entry name" value="THUMP domain-like"/>
    <property type="match status" value="1"/>
</dbReference>
<dbReference type="RefSeq" id="XP_017989670.1">
    <property type="nucleotide sequence ID" value="XM_018134058.1"/>
</dbReference>
<dbReference type="GO" id="GO:0003723">
    <property type="term" value="F:RNA binding"/>
    <property type="evidence" value="ECO:0007669"/>
    <property type="project" value="UniProtKB-UniRule"/>
</dbReference>
<name>A0A0X8HWE4_9SACH</name>
<sequence>MGDKRSRSDDKRSGKKKFKVVSNTLDPNTSGIYATCTRRHEKQAAQEFMILLQEKVEEYYVDELKSSSNEDSNNHKINSEDELSIEDQIKKELDDLKQNKSMVDPKHNKPLIKQIQLECECMVFFKVRKPIEPESFTLRLMEELANPEDLNKKTRYLQKLTPITSSCNATLEELTKLCQRVLPSHFHQDKTKSYKFAIEVTKRNFNTIDKLDIIKLVAREVGKSGEFAHTVDLKNYDKLVLVQCFKNNIGMSVVDANYRTKFRKYNIQELYESKFKKEENSPQKE</sequence>
<organism evidence="3 4">
    <name type="scientific">Eremothecium sinecaudum</name>
    <dbReference type="NCBI Taxonomy" id="45286"/>
    <lineage>
        <taxon>Eukaryota</taxon>
        <taxon>Fungi</taxon>
        <taxon>Dikarya</taxon>
        <taxon>Ascomycota</taxon>
        <taxon>Saccharomycotina</taxon>
        <taxon>Saccharomycetes</taxon>
        <taxon>Saccharomycetales</taxon>
        <taxon>Saccharomycetaceae</taxon>
        <taxon>Eremothecium</taxon>
    </lineage>
</organism>
<dbReference type="PANTHER" id="PTHR13452:SF10">
    <property type="entry name" value="THUMP DOMAIN-CONTAINING PROTEIN 1"/>
    <property type="match status" value="1"/>
</dbReference>
<proteinExistence type="predicted"/>
<dbReference type="STRING" id="45286.A0A0X8HWE4"/>
<dbReference type="SMART" id="SM00981">
    <property type="entry name" value="THUMP"/>
    <property type="match status" value="1"/>
</dbReference>
<dbReference type="CDD" id="cd11717">
    <property type="entry name" value="THUMP_THUMPD1_like"/>
    <property type="match status" value="1"/>
</dbReference>
<dbReference type="GeneID" id="28726035"/>
<reference evidence="3 4" key="1">
    <citation type="submission" date="2016-01" db="EMBL/GenBank/DDBJ databases">
        <title>Genome sequence of the yeast Holleya sinecauda.</title>
        <authorList>
            <person name="Dietrich F.S."/>
        </authorList>
    </citation>
    <scope>NUCLEOTIDE SEQUENCE [LARGE SCALE GENOMIC DNA]</scope>
    <source>
        <strain evidence="3 4">ATCC 58844</strain>
    </source>
</reference>
<dbReference type="Proteomes" id="UP000243052">
    <property type="component" value="Chromosome viii"/>
</dbReference>
<evidence type="ECO:0000256" key="1">
    <source>
        <dbReference type="PROSITE-ProRule" id="PRU00529"/>
    </source>
</evidence>
<protein>
    <submittedName>
        <fullName evidence="3">HHL096Wp</fullName>
    </submittedName>
</protein>
<dbReference type="PROSITE" id="PS51165">
    <property type="entry name" value="THUMP"/>
    <property type="match status" value="1"/>
</dbReference>
<keyword evidence="4" id="KW-1185">Reference proteome</keyword>
<gene>
    <name evidence="3" type="ORF">AW171_hschr84725</name>
</gene>
<dbReference type="InterPro" id="IPR040183">
    <property type="entry name" value="THUMPD1-like"/>
</dbReference>